<dbReference type="EMBL" id="MDHN01000024">
    <property type="protein sequence ID" value="OFC70766.1"/>
    <property type="molecule type" value="Genomic_DNA"/>
</dbReference>
<feature type="domain" description="Multidrug resistance protein MdtA-like beta-barrel" evidence="6">
    <location>
        <begin position="206"/>
        <end position="292"/>
    </location>
</feature>
<organism evidence="8 9">
    <name type="scientific">Alteromonas confluentis</name>
    <dbReference type="NCBI Taxonomy" id="1656094"/>
    <lineage>
        <taxon>Bacteria</taxon>
        <taxon>Pseudomonadati</taxon>
        <taxon>Pseudomonadota</taxon>
        <taxon>Gammaproteobacteria</taxon>
        <taxon>Alteromonadales</taxon>
        <taxon>Alteromonadaceae</taxon>
        <taxon>Alteromonas/Salinimonas group</taxon>
        <taxon>Alteromonas</taxon>
    </lineage>
</organism>
<dbReference type="Gene3D" id="2.40.420.20">
    <property type="match status" value="1"/>
</dbReference>
<dbReference type="InterPro" id="IPR006143">
    <property type="entry name" value="RND_pump_MFP"/>
</dbReference>
<sequence>MKIATTLCVLTSLLTLSACSDTTQNQSSAPRATAVSAITIATQTFPITRTLQGRVVAQQTAQVRPQVGGVLEQRLFEEGSFVEKGQLLYQIEDSTYRASVNEAKADLVSAKASVESTRLIDERYQNLLKIEGISQQDADNAHADYLVAQASLAKAQAALDSANVNLAFTRITAPISGRTGISNVTEGALLTQGQDTALTTIRKLDPIYIDMTETSEGVLARRAMMRRDGVTSGSRDVVAMLENDTEYDETGSFTMHEVAVDEATGSITLRATFPNPDGILMPGMFIRTKVTIAVDENAILVPQQAVQFDNKGNAFAWVASGNKAVKRPLTLQEATGNKWLTESGIKAGEKVIVEGIDGLQDGADITVTEVTLNEDGRVAAPKAKNHGGNE</sequence>
<evidence type="ECO:0000313" key="8">
    <source>
        <dbReference type="EMBL" id="OFC70766.1"/>
    </source>
</evidence>
<evidence type="ECO:0000259" key="6">
    <source>
        <dbReference type="Pfam" id="PF25944"/>
    </source>
</evidence>
<dbReference type="Pfam" id="PF25967">
    <property type="entry name" value="RND-MFP_C"/>
    <property type="match status" value="1"/>
</dbReference>
<dbReference type="PROSITE" id="PS51257">
    <property type="entry name" value="PROKAR_LIPOPROTEIN"/>
    <property type="match status" value="1"/>
</dbReference>
<dbReference type="Pfam" id="PF25917">
    <property type="entry name" value="BSH_RND"/>
    <property type="match status" value="1"/>
</dbReference>
<dbReference type="PANTHER" id="PTHR30158">
    <property type="entry name" value="ACRA/E-RELATED COMPONENT OF DRUG EFFLUX TRANSPORTER"/>
    <property type="match status" value="1"/>
</dbReference>
<dbReference type="RefSeq" id="WP_070125470.1">
    <property type="nucleotide sequence ID" value="NZ_MDHN01000024.1"/>
</dbReference>
<gene>
    <name evidence="8" type="ORF">BFC18_11555</name>
</gene>
<dbReference type="NCBIfam" id="TIGR01730">
    <property type="entry name" value="RND_mfp"/>
    <property type="match status" value="1"/>
</dbReference>
<evidence type="ECO:0000259" key="5">
    <source>
        <dbReference type="Pfam" id="PF25917"/>
    </source>
</evidence>
<comment type="similarity">
    <text evidence="2">Belongs to the membrane fusion protein (MFP) (TC 8.A.1) family.</text>
</comment>
<keyword evidence="3" id="KW-0732">Signal</keyword>
<dbReference type="InterPro" id="IPR058625">
    <property type="entry name" value="MdtA-like_BSH"/>
</dbReference>
<comment type="subcellular location">
    <subcellularLocation>
        <location evidence="1">Cell inner membrane</location>
        <topology evidence="1">Lipid-anchor</topology>
    </subcellularLocation>
</comment>
<evidence type="ECO:0000256" key="2">
    <source>
        <dbReference type="ARBA" id="ARBA00009477"/>
    </source>
</evidence>
<name>A0A1E7ZB63_9ALTE</name>
<dbReference type="Pfam" id="PF25876">
    <property type="entry name" value="HH_MFP_RND"/>
    <property type="match status" value="1"/>
</dbReference>
<dbReference type="OrthoDB" id="9800613at2"/>
<evidence type="ECO:0000256" key="1">
    <source>
        <dbReference type="ARBA" id="ARBA00004519"/>
    </source>
</evidence>
<dbReference type="GO" id="GO:0022857">
    <property type="term" value="F:transmembrane transporter activity"/>
    <property type="evidence" value="ECO:0007669"/>
    <property type="project" value="InterPro"/>
</dbReference>
<feature type="domain" description="Multidrug resistance protein MdtA-like C-terminal permuted SH3" evidence="7">
    <location>
        <begin position="297"/>
        <end position="357"/>
    </location>
</feature>
<dbReference type="GO" id="GO:0015721">
    <property type="term" value="P:bile acid and bile salt transport"/>
    <property type="evidence" value="ECO:0007669"/>
    <property type="project" value="TreeGrafter"/>
</dbReference>
<evidence type="ECO:0000259" key="7">
    <source>
        <dbReference type="Pfam" id="PF25967"/>
    </source>
</evidence>
<dbReference type="InterPro" id="IPR058624">
    <property type="entry name" value="MdtA-like_HH"/>
</dbReference>
<proteinExistence type="inferred from homology"/>
<accession>A0A1E7ZB63</accession>
<reference evidence="8 9" key="1">
    <citation type="submission" date="2016-08" db="EMBL/GenBank/DDBJ databases">
        <authorList>
            <person name="Seilhamer J.J."/>
        </authorList>
    </citation>
    <scope>NUCLEOTIDE SEQUENCE [LARGE SCALE GENOMIC DNA]</scope>
    <source>
        <strain evidence="8 9">KCTC 42603</strain>
    </source>
</reference>
<feature type="domain" description="Multidrug resistance protein MdtA-like barrel-sandwich hybrid" evidence="5">
    <location>
        <begin position="60"/>
        <end position="201"/>
    </location>
</feature>
<dbReference type="GO" id="GO:0046677">
    <property type="term" value="P:response to antibiotic"/>
    <property type="evidence" value="ECO:0007669"/>
    <property type="project" value="TreeGrafter"/>
</dbReference>
<evidence type="ECO:0000259" key="4">
    <source>
        <dbReference type="Pfam" id="PF25876"/>
    </source>
</evidence>
<feature type="chain" id="PRO_5009209619" evidence="3">
    <location>
        <begin position="21"/>
        <end position="390"/>
    </location>
</feature>
<dbReference type="STRING" id="1656094.BFC18_11555"/>
<protein>
    <submittedName>
        <fullName evidence="8">Uncharacterized protein</fullName>
    </submittedName>
</protein>
<evidence type="ECO:0000256" key="3">
    <source>
        <dbReference type="SAM" id="SignalP"/>
    </source>
</evidence>
<dbReference type="PANTHER" id="PTHR30158:SF3">
    <property type="entry name" value="MULTIDRUG EFFLUX PUMP SUBUNIT ACRA-RELATED"/>
    <property type="match status" value="1"/>
</dbReference>
<dbReference type="Proteomes" id="UP000175691">
    <property type="component" value="Unassembled WGS sequence"/>
</dbReference>
<evidence type="ECO:0000313" key="9">
    <source>
        <dbReference type="Proteomes" id="UP000175691"/>
    </source>
</evidence>
<dbReference type="GO" id="GO:0005886">
    <property type="term" value="C:plasma membrane"/>
    <property type="evidence" value="ECO:0007669"/>
    <property type="project" value="UniProtKB-SubCell"/>
</dbReference>
<dbReference type="Gene3D" id="2.40.30.170">
    <property type="match status" value="1"/>
</dbReference>
<keyword evidence="9" id="KW-1185">Reference proteome</keyword>
<dbReference type="Gene3D" id="2.40.50.100">
    <property type="match status" value="1"/>
</dbReference>
<dbReference type="SUPFAM" id="SSF111369">
    <property type="entry name" value="HlyD-like secretion proteins"/>
    <property type="match status" value="1"/>
</dbReference>
<dbReference type="InterPro" id="IPR058627">
    <property type="entry name" value="MdtA-like_C"/>
</dbReference>
<feature type="signal peptide" evidence="3">
    <location>
        <begin position="1"/>
        <end position="20"/>
    </location>
</feature>
<comment type="caution">
    <text evidence="8">The sequence shown here is derived from an EMBL/GenBank/DDBJ whole genome shotgun (WGS) entry which is preliminary data.</text>
</comment>
<dbReference type="InterPro" id="IPR058626">
    <property type="entry name" value="MdtA-like_b-barrel"/>
</dbReference>
<dbReference type="AlphaFoldDB" id="A0A1E7ZB63"/>
<feature type="domain" description="Multidrug resistance protein MdtA-like alpha-helical hairpin" evidence="4">
    <location>
        <begin position="101"/>
        <end position="169"/>
    </location>
</feature>
<dbReference type="Pfam" id="PF25944">
    <property type="entry name" value="Beta-barrel_RND"/>
    <property type="match status" value="1"/>
</dbReference>
<dbReference type="Gene3D" id="1.10.287.470">
    <property type="entry name" value="Helix hairpin bin"/>
    <property type="match status" value="1"/>
</dbReference>